<evidence type="ECO:0000259" key="3">
    <source>
        <dbReference type="PROSITE" id="PS50042"/>
    </source>
</evidence>
<keyword evidence="2" id="KW-0407">Ion channel</keyword>
<comment type="caution">
    <text evidence="4">The sequence shown here is derived from an EMBL/GenBank/DDBJ whole genome shotgun (WGS) entry which is preliminary data.</text>
</comment>
<reference evidence="4 5" key="1">
    <citation type="journal article" date="2018" name="Sci. Data">
        <title>The draft genome sequence of cork oak.</title>
        <authorList>
            <person name="Ramos A.M."/>
            <person name="Usie A."/>
            <person name="Barbosa P."/>
            <person name="Barros P.M."/>
            <person name="Capote T."/>
            <person name="Chaves I."/>
            <person name="Simoes F."/>
            <person name="Abreu I."/>
            <person name="Carrasquinho I."/>
            <person name="Faro C."/>
            <person name="Guimaraes J.B."/>
            <person name="Mendonca D."/>
            <person name="Nobrega F."/>
            <person name="Rodrigues L."/>
            <person name="Saibo N.J.M."/>
            <person name="Varela M.C."/>
            <person name="Egas C."/>
            <person name="Matos J."/>
            <person name="Miguel C.M."/>
            <person name="Oliveira M.M."/>
            <person name="Ricardo C.P."/>
            <person name="Goncalves S."/>
        </authorList>
    </citation>
    <scope>NUCLEOTIDE SEQUENCE [LARGE SCALE GENOMIC DNA]</scope>
    <source>
        <strain evidence="5">cv. HL8</strain>
    </source>
</reference>
<dbReference type="Proteomes" id="UP000237347">
    <property type="component" value="Unassembled WGS sequence"/>
</dbReference>
<dbReference type="PANTHER" id="PTHR45651:SF11">
    <property type="entry name" value="CYCLIC NUCLEOTIDE-GATED ION CHANNEL 20, CHLOROPLASTIC-RELATED"/>
    <property type="match status" value="1"/>
</dbReference>
<dbReference type="InterPro" id="IPR018490">
    <property type="entry name" value="cNMP-bd_dom_sf"/>
</dbReference>
<accession>A0AAW0J8N9</accession>
<dbReference type="EMBL" id="PKMF04000642">
    <property type="protein sequence ID" value="KAK7823149.1"/>
    <property type="molecule type" value="Genomic_DNA"/>
</dbReference>
<keyword evidence="1" id="KW-0406">Ion transport</keyword>
<dbReference type="InterPro" id="IPR014710">
    <property type="entry name" value="RmlC-like_jellyroll"/>
</dbReference>
<dbReference type="PROSITE" id="PS50042">
    <property type="entry name" value="CNMP_BINDING_3"/>
    <property type="match status" value="1"/>
</dbReference>
<evidence type="ECO:0000256" key="1">
    <source>
        <dbReference type="ARBA" id="ARBA00023286"/>
    </source>
</evidence>
<dbReference type="PANTHER" id="PTHR45651">
    <property type="entry name" value="CYCLIC NUCLEOTIDE-GATED ION CHANNEL 15-RELATED-RELATED"/>
    <property type="match status" value="1"/>
</dbReference>
<protein>
    <submittedName>
        <fullName evidence="4">Cyclic nucleotide-gated ion channel 19</fullName>
    </submittedName>
</protein>
<dbReference type="SUPFAM" id="SSF51206">
    <property type="entry name" value="cAMP-binding domain-like"/>
    <property type="match status" value="1"/>
</dbReference>
<dbReference type="InterPro" id="IPR000595">
    <property type="entry name" value="cNMP-bd_dom"/>
</dbReference>
<evidence type="ECO:0000256" key="2">
    <source>
        <dbReference type="ARBA" id="ARBA00023303"/>
    </source>
</evidence>
<sequence>MDDPVLDAICERLRQKIYIKGSKILYHGGLVEKMVFIVRGKAESKGEDGILVPLSEGDVCGEELLTWCLEHSSVSKEAFSLRAADIEEVTSLFKRFLRKPRVQGAIRYESPYWRSLAASRIQVAWRYRKKRLNRADTSQSNNSSR</sequence>
<dbReference type="GO" id="GO:0016020">
    <property type="term" value="C:membrane"/>
    <property type="evidence" value="ECO:0007669"/>
    <property type="project" value="UniProtKB-SubCell"/>
</dbReference>
<name>A0AAW0J8N9_QUESU</name>
<feature type="domain" description="Cyclic nucleotide-binding" evidence="3">
    <location>
        <begin position="1"/>
        <end position="86"/>
    </location>
</feature>
<proteinExistence type="predicted"/>
<gene>
    <name evidence="4" type="primary">CNGC19_1</name>
    <name evidence="4" type="ORF">CFP56_035739</name>
</gene>
<evidence type="ECO:0000313" key="5">
    <source>
        <dbReference type="Proteomes" id="UP000237347"/>
    </source>
</evidence>
<evidence type="ECO:0000313" key="4">
    <source>
        <dbReference type="EMBL" id="KAK7823149.1"/>
    </source>
</evidence>
<dbReference type="CDD" id="cd00038">
    <property type="entry name" value="CAP_ED"/>
    <property type="match status" value="1"/>
</dbReference>
<dbReference type="AlphaFoldDB" id="A0AAW0J8N9"/>
<organism evidence="4 5">
    <name type="scientific">Quercus suber</name>
    <name type="common">Cork oak</name>
    <dbReference type="NCBI Taxonomy" id="58331"/>
    <lineage>
        <taxon>Eukaryota</taxon>
        <taxon>Viridiplantae</taxon>
        <taxon>Streptophyta</taxon>
        <taxon>Embryophyta</taxon>
        <taxon>Tracheophyta</taxon>
        <taxon>Spermatophyta</taxon>
        <taxon>Magnoliopsida</taxon>
        <taxon>eudicotyledons</taxon>
        <taxon>Gunneridae</taxon>
        <taxon>Pentapetalae</taxon>
        <taxon>rosids</taxon>
        <taxon>fabids</taxon>
        <taxon>Fagales</taxon>
        <taxon>Fagaceae</taxon>
        <taxon>Quercus</taxon>
    </lineage>
</organism>
<dbReference type="GO" id="GO:0034220">
    <property type="term" value="P:monoatomic ion transmembrane transport"/>
    <property type="evidence" value="ECO:0007669"/>
    <property type="project" value="UniProtKB-KW"/>
</dbReference>
<dbReference type="Gene3D" id="2.60.120.10">
    <property type="entry name" value="Jelly Rolls"/>
    <property type="match status" value="1"/>
</dbReference>
<keyword evidence="1" id="KW-1071">Ligand-gated ion channel</keyword>
<keyword evidence="5" id="KW-1185">Reference proteome</keyword>
<keyword evidence="1" id="KW-0813">Transport</keyword>